<feature type="transmembrane region" description="Helical" evidence="6">
    <location>
        <begin position="6"/>
        <end position="28"/>
    </location>
</feature>
<feature type="transmembrane region" description="Helical" evidence="6">
    <location>
        <begin position="163"/>
        <end position="183"/>
    </location>
</feature>
<comment type="subcellular location">
    <subcellularLocation>
        <location evidence="1">Membrane</location>
        <topology evidence="1">Multi-pass membrane protein</topology>
    </subcellularLocation>
</comment>
<comment type="caution">
    <text evidence="7">The sequence shown here is derived from an EMBL/GenBank/DDBJ whole genome shotgun (WGS) entry which is preliminary data.</text>
</comment>
<evidence type="ECO:0000256" key="2">
    <source>
        <dbReference type="ARBA" id="ARBA00022692"/>
    </source>
</evidence>
<keyword evidence="2 6" id="KW-0812">Transmembrane</keyword>
<feature type="transmembrane region" description="Helical" evidence="6">
    <location>
        <begin position="103"/>
        <end position="121"/>
    </location>
</feature>
<keyword evidence="4 6" id="KW-0472">Membrane</keyword>
<accession>A0A5J5KVW5</accession>
<dbReference type="InterPro" id="IPR008521">
    <property type="entry name" value="Mg_trans_NIPA"/>
</dbReference>
<feature type="transmembrane region" description="Helical" evidence="6">
    <location>
        <begin position="228"/>
        <end position="250"/>
    </location>
</feature>
<evidence type="ECO:0000256" key="3">
    <source>
        <dbReference type="ARBA" id="ARBA00022989"/>
    </source>
</evidence>
<dbReference type="Pfam" id="PF05653">
    <property type="entry name" value="Mg_trans_NIPA"/>
    <property type="match status" value="1"/>
</dbReference>
<feature type="transmembrane region" description="Helical" evidence="6">
    <location>
        <begin position="49"/>
        <end position="68"/>
    </location>
</feature>
<evidence type="ECO:0000256" key="1">
    <source>
        <dbReference type="ARBA" id="ARBA00004141"/>
    </source>
</evidence>
<evidence type="ECO:0000256" key="4">
    <source>
        <dbReference type="ARBA" id="ARBA00023136"/>
    </source>
</evidence>
<feature type="transmembrane region" description="Helical" evidence="6">
    <location>
        <begin position="74"/>
        <end position="91"/>
    </location>
</feature>
<keyword evidence="3 6" id="KW-1133">Transmembrane helix</keyword>
<name>A0A5J5KVW5_9MICC</name>
<dbReference type="SUPFAM" id="SSF103481">
    <property type="entry name" value="Multidrug resistance efflux transporter EmrE"/>
    <property type="match status" value="1"/>
</dbReference>
<organism evidence="7 8">
    <name type="scientific">Kocuria coralli</name>
    <dbReference type="NCBI Taxonomy" id="1461025"/>
    <lineage>
        <taxon>Bacteria</taxon>
        <taxon>Bacillati</taxon>
        <taxon>Actinomycetota</taxon>
        <taxon>Actinomycetes</taxon>
        <taxon>Micrococcales</taxon>
        <taxon>Micrococcaceae</taxon>
        <taxon>Kocuria</taxon>
    </lineage>
</organism>
<dbReference type="InterPro" id="IPR037185">
    <property type="entry name" value="EmrE-like"/>
</dbReference>
<sequence>MLWIAVSLAVCSAIGLACGTHFQSLAVVSRSDGKLSLKQFGRVLRSPRWTLGLVLLGIGTVGNVLALSMAPVTVVQPIGVLGLVITTILHARHVKIRITATTWRAIALCIGGATFFVLTAVRYTDPAISITDHASDVVTYLLAGLVVFVCLGMLLVKDRHRGLFYLFAAGSLYGFVAVEVKVITVQMQTGGGAWWQNIEYGNVAGLLLAAVLGGWLVQSAYASGPPELVMAGLTVVDPMIGVFVGLSVLGEAGPDFGPLAGTILAVCGAVSITGVRLLSKYHPEVLAKLAAARTPGTGQFGIVPGPQRAAPRDPSED</sequence>
<feature type="transmembrane region" description="Helical" evidence="6">
    <location>
        <begin position="203"/>
        <end position="221"/>
    </location>
</feature>
<dbReference type="RefSeq" id="WP_158034237.1">
    <property type="nucleotide sequence ID" value="NZ_ML708620.1"/>
</dbReference>
<evidence type="ECO:0000256" key="6">
    <source>
        <dbReference type="SAM" id="Phobius"/>
    </source>
</evidence>
<dbReference type="PANTHER" id="PTHR40761">
    <property type="entry name" value="CONSERVED INTEGRAL MEMBRANE ALANINE VALINE AND LEUCINE RICH PROTEIN-RELATED"/>
    <property type="match status" value="1"/>
</dbReference>
<dbReference type="Proteomes" id="UP000325957">
    <property type="component" value="Unassembled WGS sequence"/>
</dbReference>
<dbReference type="GO" id="GO:0015095">
    <property type="term" value="F:magnesium ion transmembrane transporter activity"/>
    <property type="evidence" value="ECO:0007669"/>
    <property type="project" value="InterPro"/>
</dbReference>
<dbReference type="EMBL" id="SZWF01000014">
    <property type="protein sequence ID" value="KAA9393819.1"/>
    <property type="molecule type" value="Genomic_DNA"/>
</dbReference>
<evidence type="ECO:0000313" key="7">
    <source>
        <dbReference type="EMBL" id="KAA9393819.1"/>
    </source>
</evidence>
<dbReference type="AlphaFoldDB" id="A0A5J5KVW5"/>
<evidence type="ECO:0000313" key="8">
    <source>
        <dbReference type="Proteomes" id="UP000325957"/>
    </source>
</evidence>
<dbReference type="OrthoDB" id="5187629at2"/>
<feature type="transmembrane region" description="Helical" evidence="6">
    <location>
        <begin position="137"/>
        <end position="156"/>
    </location>
</feature>
<dbReference type="PANTHER" id="PTHR40761:SF1">
    <property type="entry name" value="CONSERVED INTEGRAL MEMBRANE ALANINE VALINE AND LEUCINE RICH PROTEIN-RELATED"/>
    <property type="match status" value="1"/>
</dbReference>
<evidence type="ECO:0000256" key="5">
    <source>
        <dbReference type="SAM" id="MobiDB-lite"/>
    </source>
</evidence>
<evidence type="ECO:0008006" key="9">
    <source>
        <dbReference type="Google" id="ProtNLM"/>
    </source>
</evidence>
<proteinExistence type="predicted"/>
<keyword evidence="8" id="KW-1185">Reference proteome</keyword>
<reference evidence="7 8" key="1">
    <citation type="submission" date="2019-05" db="EMBL/GenBank/DDBJ databases">
        <title>Kocuria coralli sp. nov., a novel actinobacterium isolated from coral reef seawater.</title>
        <authorList>
            <person name="Li J."/>
        </authorList>
    </citation>
    <scope>NUCLEOTIDE SEQUENCE [LARGE SCALE GENOMIC DNA]</scope>
    <source>
        <strain evidence="7 8">SCSIO 13007</strain>
    </source>
</reference>
<feature type="region of interest" description="Disordered" evidence="5">
    <location>
        <begin position="298"/>
        <end position="317"/>
    </location>
</feature>
<protein>
    <recommendedName>
        <fullName evidence="9">DMT family transporter</fullName>
    </recommendedName>
</protein>
<gene>
    <name evidence="7" type="ORF">FCK90_10410</name>
</gene>
<feature type="transmembrane region" description="Helical" evidence="6">
    <location>
        <begin position="256"/>
        <end position="278"/>
    </location>
</feature>
<dbReference type="GO" id="GO:0016020">
    <property type="term" value="C:membrane"/>
    <property type="evidence" value="ECO:0007669"/>
    <property type="project" value="UniProtKB-SubCell"/>
</dbReference>